<comment type="caution">
    <text evidence="1">The sequence shown here is derived from an EMBL/GenBank/DDBJ whole genome shotgun (WGS) entry which is preliminary data.</text>
</comment>
<protein>
    <submittedName>
        <fullName evidence="1">Jg11598 protein</fullName>
    </submittedName>
</protein>
<gene>
    <name evidence="1" type="primary">jg11598</name>
    <name evidence="1" type="ORF">PAEG_LOCUS17603</name>
</gene>
<evidence type="ECO:0000313" key="2">
    <source>
        <dbReference type="Proteomes" id="UP000838756"/>
    </source>
</evidence>
<reference evidence="1" key="1">
    <citation type="submission" date="2022-03" db="EMBL/GenBank/DDBJ databases">
        <authorList>
            <person name="Lindestad O."/>
        </authorList>
    </citation>
    <scope>NUCLEOTIDE SEQUENCE</scope>
</reference>
<proteinExistence type="predicted"/>
<dbReference type="OrthoDB" id="7487614at2759"/>
<name>A0A8S4RU53_9NEOP</name>
<keyword evidence="2" id="KW-1185">Reference proteome</keyword>
<dbReference type="EMBL" id="CAKXAJ010025573">
    <property type="protein sequence ID" value="CAH2241148.1"/>
    <property type="molecule type" value="Genomic_DNA"/>
</dbReference>
<dbReference type="Proteomes" id="UP000838756">
    <property type="component" value="Unassembled WGS sequence"/>
</dbReference>
<evidence type="ECO:0000313" key="1">
    <source>
        <dbReference type="EMBL" id="CAH2241148.1"/>
    </source>
</evidence>
<dbReference type="AlphaFoldDB" id="A0A8S4RU53"/>
<sequence length="224" mass="25105">MKNPLPMMRELYSTLLEASSKVMKGKQENTRKETDAEVEVLTQTCTCATQYIQISDKTCSCMKVDKNLIKEFGDTANIEEYSTDITESSVTLSTISLTDETKTDTTECNRVAIDFEVSPRRGKPKRNVRKIKVEFITKANQGTATDKAKLCDVSTITSDWWSPLVDRKHGKVHLSSGEMYKSIEHSGLYSDRSVSADGKIVTFKSRAQMIPPGKGIIWLPVYNS</sequence>
<accession>A0A8S4RU53</accession>
<organism evidence="1 2">
    <name type="scientific">Pararge aegeria aegeria</name>
    <dbReference type="NCBI Taxonomy" id="348720"/>
    <lineage>
        <taxon>Eukaryota</taxon>
        <taxon>Metazoa</taxon>
        <taxon>Ecdysozoa</taxon>
        <taxon>Arthropoda</taxon>
        <taxon>Hexapoda</taxon>
        <taxon>Insecta</taxon>
        <taxon>Pterygota</taxon>
        <taxon>Neoptera</taxon>
        <taxon>Endopterygota</taxon>
        <taxon>Lepidoptera</taxon>
        <taxon>Glossata</taxon>
        <taxon>Ditrysia</taxon>
        <taxon>Papilionoidea</taxon>
        <taxon>Nymphalidae</taxon>
        <taxon>Satyrinae</taxon>
        <taxon>Satyrini</taxon>
        <taxon>Parargina</taxon>
        <taxon>Pararge</taxon>
    </lineage>
</organism>